<dbReference type="RefSeq" id="WP_187430181.1">
    <property type="nucleotide sequence ID" value="NZ_CP143425.1"/>
</dbReference>
<reference evidence="1 2" key="1">
    <citation type="submission" date="2015-07" db="EMBL/GenBank/DDBJ databases">
        <authorList>
            <person name="Voget S."/>
            <person name="Dogs M."/>
            <person name="Brinkhoff T.H."/>
            <person name="Daniel R."/>
        </authorList>
    </citation>
    <scope>NUCLEOTIDE SEQUENCE [LARGE SCALE GENOMIC DNA]</scope>
    <source>
        <strain evidence="1 2">B14</strain>
        <plasmid evidence="1 2">pROLI83</plasmid>
    </source>
</reference>
<evidence type="ECO:0008006" key="3">
    <source>
        <dbReference type="Google" id="ProtNLM"/>
    </source>
</evidence>
<accession>A0ABZ2C2P6</accession>
<evidence type="ECO:0000313" key="1">
    <source>
        <dbReference type="EMBL" id="WVX51610.1"/>
    </source>
</evidence>
<name>A0ABZ2C2P6_9RHOB</name>
<organism evidence="1 2">
    <name type="scientific">Roseobacter fucihabitans</name>
    <dbReference type="NCBI Taxonomy" id="1537242"/>
    <lineage>
        <taxon>Bacteria</taxon>
        <taxon>Pseudomonadati</taxon>
        <taxon>Pseudomonadota</taxon>
        <taxon>Alphaproteobacteria</taxon>
        <taxon>Rhodobacterales</taxon>
        <taxon>Roseobacteraceae</taxon>
        <taxon>Roseobacter</taxon>
    </lineage>
</organism>
<keyword evidence="1" id="KW-0614">Plasmid</keyword>
<proteinExistence type="predicted"/>
<reference evidence="1 2" key="2">
    <citation type="submission" date="2024-01" db="EMBL/GenBank/DDBJ databases">
        <title>Roseobacter fucihabitans sp. nov., isolated from the brown alga Fucus spiralis.</title>
        <authorList>
            <person name="Hahnke S."/>
            <person name="Berger M."/>
            <person name="Schlingloff A."/>
            <person name="Athale I."/>
            <person name="Neumann-Schaal M."/>
            <person name="Adenaya A."/>
            <person name="Poehlein A."/>
            <person name="Daniel R."/>
            <person name="Pertersen J."/>
            <person name="Brinkhoff T."/>
        </authorList>
    </citation>
    <scope>NUCLEOTIDE SEQUENCE [LARGE SCALE GENOMIC DNA]</scope>
    <source>
        <strain evidence="1 2">B14</strain>
        <plasmid evidence="1 2">pROLI83</plasmid>
    </source>
</reference>
<keyword evidence="2" id="KW-1185">Reference proteome</keyword>
<dbReference type="CDD" id="cd16414">
    <property type="entry name" value="dndB_like"/>
    <property type="match status" value="1"/>
</dbReference>
<dbReference type="InterPro" id="IPR017601">
    <property type="entry name" value="DGQHR-contain_dom"/>
</dbReference>
<evidence type="ECO:0000313" key="2">
    <source>
        <dbReference type="Proteomes" id="UP001318682"/>
    </source>
</evidence>
<dbReference type="Pfam" id="PF14072">
    <property type="entry name" value="DndB"/>
    <property type="match status" value="1"/>
</dbReference>
<dbReference type="EMBL" id="CP143425">
    <property type="protein sequence ID" value="WVX51610.1"/>
    <property type="molecule type" value="Genomic_DNA"/>
</dbReference>
<dbReference type="Proteomes" id="UP001318682">
    <property type="component" value="Plasmid pROLI83"/>
</dbReference>
<dbReference type="InterPro" id="IPR017642">
    <property type="entry name" value="DNA_S_mod_DndB"/>
</dbReference>
<dbReference type="NCBIfam" id="TIGR03187">
    <property type="entry name" value="DGQHR"/>
    <property type="match status" value="1"/>
</dbReference>
<sequence length="417" mass="46828">MTKPTELVLPALRGIMGDWIYYTCLVSIDQIAGRISFAKDIHKIEKLSQMIQRDLNKGRIDQISSYLRNQDERFFNSLVVATYGGQPNWNPIDSLNSNSSADFVEHMTEETINSVGFLSLSGKEKLFAIDGQHRLAGIKKAVQDGLDQDPPDDLSVIFVAHKKSPEGLQRTRRLFTTLNKTAKPVSKGDIIALDEDDIMAITVRRLIEESSFFGEDKIAFVASNNLPATNFTSLTTIGNLYDTLLNLFTKFDTELKKRKAELQVRRPSDKSLNEYYELAIEYFELLGENFPALQEFFDASVPKNAVKKHRGNHGGNALYRPLGLAVLTEIIAKLSHEYELRDAVELAASLPTTLSEPPFLGLMWDPSSKRIVGSNMVTLREVLLYMVGESKYSDPVLLARYRTSLGDEDAELPDQVI</sequence>
<protein>
    <recommendedName>
        <fullName evidence="3">DGQHR domain-containing protein</fullName>
    </recommendedName>
</protein>
<geneLocation type="plasmid" evidence="1 2">
    <name>pROLI83</name>
</geneLocation>
<gene>
    <name evidence="1" type="ORF">ROLI_047120</name>
</gene>